<accession>A0ABU3E1U4</accession>
<protein>
    <recommendedName>
        <fullName evidence="3">Endonuclease/exonuclease/phosphatase domain-containing protein</fullName>
    </recommendedName>
</protein>
<evidence type="ECO:0008006" key="3">
    <source>
        <dbReference type="Google" id="ProtNLM"/>
    </source>
</evidence>
<evidence type="ECO:0000313" key="1">
    <source>
        <dbReference type="EMBL" id="MDT0689966.1"/>
    </source>
</evidence>
<dbReference type="RefSeq" id="WP_311684011.1">
    <property type="nucleotide sequence ID" value="NZ_JAVRHM010000009.1"/>
</dbReference>
<evidence type="ECO:0000313" key="2">
    <source>
        <dbReference type="Proteomes" id="UP001261624"/>
    </source>
</evidence>
<organism evidence="1 2">
    <name type="scientific">Autumnicola patrickiae</name>
    <dbReference type="NCBI Taxonomy" id="3075591"/>
    <lineage>
        <taxon>Bacteria</taxon>
        <taxon>Pseudomonadati</taxon>
        <taxon>Bacteroidota</taxon>
        <taxon>Flavobacteriia</taxon>
        <taxon>Flavobacteriales</taxon>
        <taxon>Flavobacteriaceae</taxon>
        <taxon>Autumnicola</taxon>
    </lineage>
</organism>
<dbReference type="Gene3D" id="3.60.10.10">
    <property type="entry name" value="Endonuclease/exonuclease/phosphatase"/>
    <property type="match status" value="1"/>
</dbReference>
<proteinExistence type="predicted"/>
<comment type="caution">
    <text evidence="1">The sequence shown here is derived from an EMBL/GenBank/DDBJ whole genome shotgun (WGS) entry which is preliminary data.</text>
</comment>
<gene>
    <name evidence="1" type="ORF">RM549_09240</name>
</gene>
<sequence length="94" mass="10945">MGDFNVPQNHTVFNPLKKMRYAPVFRDQRTTMKMECADNECLASEYDNIFYSTKSIKVLKSGVVLIYKNFTDMKAVRRISDHIPVWAEFNFGGK</sequence>
<reference evidence="1 2" key="1">
    <citation type="submission" date="2023-09" db="EMBL/GenBank/DDBJ databases">
        <authorList>
            <person name="Rey-Velasco X."/>
        </authorList>
    </citation>
    <scope>NUCLEOTIDE SEQUENCE [LARGE SCALE GENOMIC DNA]</scope>
    <source>
        <strain evidence="1 2">F188</strain>
    </source>
</reference>
<dbReference type="EMBL" id="JAVRHM010000009">
    <property type="protein sequence ID" value="MDT0689966.1"/>
    <property type="molecule type" value="Genomic_DNA"/>
</dbReference>
<dbReference type="Proteomes" id="UP001261624">
    <property type="component" value="Unassembled WGS sequence"/>
</dbReference>
<dbReference type="InterPro" id="IPR036691">
    <property type="entry name" value="Endo/exonu/phosph_ase_sf"/>
</dbReference>
<name>A0ABU3E1U4_9FLAO</name>
<dbReference type="SUPFAM" id="SSF56219">
    <property type="entry name" value="DNase I-like"/>
    <property type="match status" value="1"/>
</dbReference>
<keyword evidence="2" id="KW-1185">Reference proteome</keyword>